<gene>
    <name evidence="2" type="ORF">CAUJ_LOCUS9667</name>
</gene>
<proteinExistence type="predicted"/>
<organism evidence="2 3">
    <name type="scientific">Caenorhabditis auriculariae</name>
    <dbReference type="NCBI Taxonomy" id="2777116"/>
    <lineage>
        <taxon>Eukaryota</taxon>
        <taxon>Metazoa</taxon>
        <taxon>Ecdysozoa</taxon>
        <taxon>Nematoda</taxon>
        <taxon>Chromadorea</taxon>
        <taxon>Rhabditida</taxon>
        <taxon>Rhabditina</taxon>
        <taxon>Rhabditomorpha</taxon>
        <taxon>Rhabditoidea</taxon>
        <taxon>Rhabditidae</taxon>
        <taxon>Peloderinae</taxon>
        <taxon>Caenorhabditis</taxon>
    </lineage>
</organism>
<keyword evidence="3" id="KW-1185">Reference proteome</keyword>
<dbReference type="Proteomes" id="UP000835052">
    <property type="component" value="Unassembled WGS sequence"/>
</dbReference>
<feature type="transmembrane region" description="Helical" evidence="1">
    <location>
        <begin position="20"/>
        <end position="42"/>
    </location>
</feature>
<sequence length="104" mass="11214">MRPVFRTPKKKKFSSPVPFFIGCGCIAFLVLAGAVVLVILVWPTGSDLRHLVALLLDGVSARLPCGSASALTGLEPCQKVSDGFEQTLSLEERALFAQSQSFFE</sequence>
<reference evidence="2" key="1">
    <citation type="submission" date="2020-10" db="EMBL/GenBank/DDBJ databases">
        <authorList>
            <person name="Kikuchi T."/>
        </authorList>
    </citation>
    <scope>NUCLEOTIDE SEQUENCE</scope>
    <source>
        <strain evidence="2">NKZ352</strain>
    </source>
</reference>
<dbReference type="AlphaFoldDB" id="A0A8S1HH82"/>
<accession>A0A8S1HH82</accession>
<dbReference type="PROSITE" id="PS51257">
    <property type="entry name" value="PROKAR_LIPOPROTEIN"/>
    <property type="match status" value="1"/>
</dbReference>
<dbReference type="EMBL" id="CAJGYM010000038">
    <property type="protein sequence ID" value="CAD6193748.1"/>
    <property type="molecule type" value="Genomic_DNA"/>
</dbReference>
<keyword evidence="1" id="KW-0812">Transmembrane</keyword>
<evidence type="ECO:0000313" key="3">
    <source>
        <dbReference type="Proteomes" id="UP000835052"/>
    </source>
</evidence>
<name>A0A8S1HH82_9PELO</name>
<evidence type="ECO:0000313" key="2">
    <source>
        <dbReference type="EMBL" id="CAD6193748.1"/>
    </source>
</evidence>
<keyword evidence="1" id="KW-1133">Transmembrane helix</keyword>
<protein>
    <submittedName>
        <fullName evidence="2">Uncharacterized protein</fullName>
    </submittedName>
</protein>
<comment type="caution">
    <text evidence="2">The sequence shown here is derived from an EMBL/GenBank/DDBJ whole genome shotgun (WGS) entry which is preliminary data.</text>
</comment>
<keyword evidence="1" id="KW-0472">Membrane</keyword>
<evidence type="ECO:0000256" key="1">
    <source>
        <dbReference type="SAM" id="Phobius"/>
    </source>
</evidence>